<dbReference type="EMBL" id="JYDL01000212">
    <property type="protein sequence ID" value="KRX13269.1"/>
    <property type="molecule type" value="Genomic_DNA"/>
</dbReference>
<evidence type="ECO:0000256" key="1">
    <source>
        <dbReference type="SAM" id="MobiDB-lite"/>
    </source>
</evidence>
<dbReference type="OrthoDB" id="10376238at2759"/>
<organism evidence="2 3">
    <name type="scientific">Trichinella nelsoni</name>
    <dbReference type="NCBI Taxonomy" id="6336"/>
    <lineage>
        <taxon>Eukaryota</taxon>
        <taxon>Metazoa</taxon>
        <taxon>Ecdysozoa</taxon>
        <taxon>Nematoda</taxon>
        <taxon>Enoplea</taxon>
        <taxon>Dorylaimia</taxon>
        <taxon>Trichinellida</taxon>
        <taxon>Trichinellidae</taxon>
        <taxon>Trichinella</taxon>
    </lineage>
</organism>
<gene>
    <name evidence="2" type="ORF">T07_3442</name>
</gene>
<reference evidence="2 3" key="1">
    <citation type="submission" date="2015-01" db="EMBL/GenBank/DDBJ databases">
        <title>Evolution of Trichinella species and genotypes.</title>
        <authorList>
            <person name="Korhonen P.K."/>
            <person name="Edoardo P."/>
            <person name="Giuseppe L.R."/>
            <person name="Gasser R.B."/>
        </authorList>
    </citation>
    <scope>NUCLEOTIDE SEQUENCE [LARGE SCALE GENOMIC DNA]</scope>
    <source>
        <strain evidence="2">ISS37</strain>
    </source>
</reference>
<accession>A0A0V0RG97</accession>
<proteinExistence type="predicted"/>
<feature type="region of interest" description="Disordered" evidence="1">
    <location>
        <begin position="70"/>
        <end position="89"/>
    </location>
</feature>
<name>A0A0V0RG97_9BILA</name>
<feature type="compositionally biased region" description="Low complexity" evidence="1">
    <location>
        <begin position="70"/>
        <end position="80"/>
    </location>
</feature>
<sequence length="89" mass="9978">MTRESPIEGGVRGNRARTNWDDSVYENKLNPVSCKNRPGILYLSDSQIRRPVKLARQAGRVVDCVKQNSIGSKNLSSGSSDRQLSKRQF</sequence>
<dbReference type="AlphaFoldDB" id="A0A0V0RG97"/>
<keyword evidence="3" id="KW-1185">Reference proteome</keyword>
<comment type="caution">
    <text evidence="2">The sequence shown here is derived from an EMBL/GenBank/DDBJ whole genome shotgun (WGS) entry which is preliminary data.</text>
</comment>
<dbReference type="Proteomes" id="UP000054630">
    <property type="component" value="Unassembled WGS sequence"/>
</dbReference>
<evidence type="ECO:0000313" key="2">
    <source>
        <dbReference type="EMBL" id="KRX13269.1"/>
    </source>
</evidence>
<protein>
    <submittedName>
        <fullName evidence="2">Uncharacterized protein</fullName>
    </submittedName>
</protein>
<evidence type="ECO:0000313" key="3">
    <source>
        <dbReference type="Proteomes" id="UP000054630"/>
    </source>
</evidence>